<evidence type="ECO:0000256" key="8">
    <source>
        <dbReference type="SAM" id="Coils"/>
    </source>
</evidence>
<organism evidence="10 11">
    <name type="scientific">Campylobacter majalis</name>
    <dbReference type="NCBI Taxonomy" id="2790656"/>
    <lineage>
        <taxon>Bacteria</taxon>
        <taxon>Pseudomonadati</taxon>
        <taxon>Campylobacterota</taxon>
        <taxon>Epsilonproteobacteria</taxon>
        <taxon>Campylobacterales</taxon>
        <taxon>Campylobacteraceae</taxon>
        <taxon>Campylobacter</taxon>
    </lineage>
</organism>
<proteinExistence type="inferred from homology"/>
<dbReference type="InterPro" id="IPR051472">
    <property type="entry name" value="T3SS_Stator/FliH"/>
</dbReference>
<dbReference type="RefSeq" id="WP_229932700.1">
    <property type="nucleotide sequence ID" value="NZ_CAJHOF010000006.1"/>
</dbReference>
<reference evidence="10 11" key="1">
    <citation type="submission" date="2020-11" db="EMBL/GenBank/DDBJ databases">
        <authorList>
            <person name="Peeters C."/>
        </authorList>
    </citation>
    <scope>NUCLEOTIDE SEQUENCE [LARGE SCALE GENOMIC DNA]</scope>
    <source>
        <strain evidence="10 11">LMG 7974</strain>
    </source>
</reference>
<keyword evidence="11" id="KW-1185">Reference proteome</keyword>
<name>A0ABM8Q5Y0_9BACT</name>
<evidence type="ECO:0000256" key="3">
    <source>
        <dbReference type="ARBA" id="ARBA00016507"/>
    </source>
</evidence>
<accession>A0ABM8Q5Y0</accession>
<comment type="similarity">
    <text evidence="2">Belongs to the FliH family.</text>
</comment>
<dbReference type="PANTHER" id="PTHR34982:SF1">
    <property type="entry name" value="FLAGELLAR ASSEMBLY PROTEIN FLIH"/>
    <property type="match status" value="1"/>
</dbReference>
<keyword evidence="4" id="KW-0813">Transport</keyword>
<dbReference type="SUPFAM" id="SSF160527">
    <property type="entry name" value="V-type ATPase subunit E-like"/>
    <property type="match status" value="1"/>
</dbReference>
<evidence type="ECO:0000256" key="7">
    <source>
        <dbReference type="ARBA" id="ARBA00023225"/>
    </source>
</evidence>
<evidence type="ECO:0000259" key="9">
    <source>
        <dbReference type="Pfam" id="PF02108"/>
    </source>
</evidence>
<keyword evidence="5" id="KW-1005">Bacterial flagellum biogenesis</keyword>
<evidence type="ECO:0000256" key="1">
    <source>
        <dbReference type="ARBA" id="ARBA00003041"/>
    </source>
</evidence>
<dbReference type="Pfam" id="PF02108">
    <property type="entry name" value="FliH"/>
    <property type="match status" value="1"/>
</dbReference>
<evidence type="ECO:0000256" key="6">
    <source>
        <dbReference type="ARBA" id="ARBA00022927"/>
    </source>
</evidence>
<protein>
    <recommendedName>
        <fullName evidence="3">Flagellar assembly protein FliH</fullName>
    </recommendedName>
</protein>
<evidence type="ECO:0000256" key="5">
    <source>
        <dbReference type="ARBA" id="ARBA00022795"/>
    </source>
</evidence>
<evidence type="ECO:0000256" key="4">
    <source>
        <dbReference type="ARBA" id="ARBA00022448"/>
    </source>
</evidence>
<feature type="coiled-coil region" evidence="8">
    <location>
        <begin position="86"/>
        <end position="151"/>
    </location>
</feature>
<evidence type="ECO:0000313" key="10">
    <source>
        <dbReference type="EMBL" id="CAD7288222.1"/>
    </source>
</evidence>
<dbReference type="NCBIfam" id="NF005196">
    <property type="entry name" value="PRK06669.1-1"/>
    <property type="match status" value="1"/>
</dbReference>
<sequence length="277" mass="31057">MRNTSVITNDKMSKHFVENYRFKVLGSEPRNHDKSNEPQTENFVSNVISENANDLAQDETNQPQNFIHENISQEQPINSGFDSNFVEELLKKTDELSSNIIKLQMKIENQEAEFDKRLQAEIARAKEDGINEGLAQANIAYETQLKDLNEKFSSSIAKISAKYDELDTFINKNEEELATTAISIANEVLMNEVGQNSSKIAYNLALNLLKTLSDAKDITLRVNPSDSEYLSENFAQKTHIKIQSDDAISKGGVVIISEAGNIDATLQTRLENIKGLL</sequence>
<dbReference type="Gene3D" id="3.30.2320.30">
    <property type="entry name" value="ATP synthase, E subunit, C-terminal"/>
    <property type="match status" value="1"/>
</dbReference>
<dbReference type="EMBL" id="CAJHOF010000006">
    <property type="protein sequence ID" value="CAD7288222.1"/>
    <property type="molecule type" value="Genomic_DNA"/>
</dbReference>
<gene>
    <name evidence="10" type="ORF">LMG7974_00901</name>
</gene>
<comment type="caution">
    <text evidence="10">The sequence shown here is derived from an EMBL/GenBank/DDBJ whole genome shotgun (WGS) entry which is preliminary data.</text>
</comment>
<comment type="function">
    <text evidence="1">Needed for flagellar regrowth and assembly.</text>
</comment>
<keyword evidence="6" id="KW-0653">Protein transport</keyword>
<dbReference type="InterPro" id="IPR038495">
    <property type="entry name" value="ATPase_E_C"/>
</dbReference>
<dbReference type="InterPro" id="IPR018035">
    <property type="entry name" value="Flagellar_FliH/T3SS_HrpE"/>
</dbReference>
<evidence type="ECO:0000256" key="2">
    <source>
        <dbReference type="ARBA" id="ARBA00006602"/>
    </source>
</evidence>
<dbReference type="PANTHER" id="PTHR34982">
    <property type="entry name" value="YOP PROTEINS TRANSLOCATION PROTEIN L"/>
    <property type="match status" value="1"/>
</dbReference>
<keyword evidence="7" id="KW-1006">Bacterial flagellum protein export</keyword>
<evidence type="ECO:0000313" key="11">
    <source>
        <dbReference type="Proteomes" id="UP000789803"/>
    </source>
</evidence>
<feature type="domain" description="Flagellar assembly protein FliH/Type III secretion system HrpE" evidence="9">
    <location>
        <begin position="150"/>
        <end position="272"/>
    </location>
</feature>
<dbReference type="Proteomes" id="UP000789803">
    <property type="component" value="Unassembled WGS sequence"/>
</dbReference>
<keyword evidence="8" id="KW-0175">Coiled coil</keyword>